<evidence type="ECO:0000259" key="6">
    <source>
        <dbReference type="PROSITE" id="PS51397"/>
    </source>
</evidence>
<dbReference type="Pfam" id="PF08325">
    <property type="entry name" value="WLM"/>
    <property type="match status" value="1"/>
</dbReference>
<dbReference type="GO" id="GO:0006281">
    <property type="term" value="P:DNA repair"/>
    <property type="evidence" value="ECO:0007669"/>
    <property type="project" value="TreeGrafter"/>
</dbReference>
<dbReference type="Proteomes" id="UP000231279">
    <property type="component" value="Unassembled WGS sequence"/>
</dbReference>
<dbReference type="PROSITE" id="PS50199">
    <property type="entry name" value="ZF_RANBP2_2"/>
    <property type="match status" value="2"/>
</dbReference>
<evidence type="ECO:0000313" key="8">
    <source>
        <dbReference type="Proteomes" id="UP000231279"/>
    </source>
</evidence>
<dbReference type="SUPFAM" id="SSF90209">
    <property type="entry name" value="Ran binding protein zinc finger-like"/>
    <property type="match status" value="1"/>
</dbReference>
<reference evidence="8" key="1">
    <citation type="journal article" date="2018" name="Gigascience">
        <title>Genome assembly of the Pink Ipe (Handroanthus impetiginosus, Bignoniaceae), a highly valued, ecologically keystone Neotropical timber forest tree.</title>
        <authorList>
            <person name="Silva-Junior O.B."/>
            <person name="Grattapaglia D."/>
            <person name="Novaes E."/>
            <person name="Collevatti R.G."/>
        </authorList>
    </citation>
    <scope>NUCLEOTIDE SEQUENCE [LARGE SCALE GENOMIC DNA]</scope>
    <source>
        <strain evidence="8">cv. UFG-1</strain>
    </source>
</reference>
<evidence type="ECO:0000313" key="7">
    <source>
        <dbReference type="EMBL" id="PIN15997.1"/>
    </source>
</evidence>
<dbReference type="PANTHER" id="PTHR46622">
    <property type="entry name" value="DNA-DEPENDENT METALLOPROTEASE WSS1"/>
    <property type="match status" value="1"/>
</dbReference>
<keyword evidence="1" id="KW-0479">Metal-binding</keyword>
<keyword evidence="2 4" id="KW-0863">Zinc-finger</keyword>
<dbReference type="STRING" id="429701.A0A2G9HEN4"/>
<dbReference type="PROSITE" id="PS51397">
    <property type="entry name" value="WLM"/>
    <property type="match status" value="1"/>
</dbReference>
<keyword evidence="8" id="KW-1185">Reference proteome</keyword>
<feature type="domain" description="RanBP2-type" evidence="5">
    <location>
        <begin position="318"/>
        <end position="347"/>
    </location>
</feature>
<evidence type="ECO:0000256" key="2">
    <source>
        <dbReference type="ARBA" id="ARBA00022771"/>
    </source>
</evidence>
<feature type="domain" description="WLM" evidence="6">
    <location>
        <begin position="1"/>
        <end position="204"/>
    </location>
</feature>
<dbReference type="InterPro" id="IPR036443">
    <property type="entry name" value="Znf_RanBP2_sf"/>
</dbReference>
<dbReference type="GO" id="GO:0008270">
    <property type="term" value="F:zinc ion binding"/>
    <property type="evidence" value="ECO:0007669"/>
    <property type="project" value="UniProtKB-KW"/>
</dbReference>
<dbReference type="EMBL" id="NKXS01001982">
    <property type="protein sequence ID" value="PIN15997.1"/>
    <property type="molecule type" value="Genomic_DNA"/>
</dbReference>
<keyword evidence="3" id="KW-0862">Zinc</keyword>
<dbReference type="OrthoDB" id="261960at2759"/>
<evidence type="ECO:0000256" key="4">
    <source>
        <dbReference type="PROSITE-ProRule" id="PRU00322"/>
    </source>
</evidence>
<sequence>MNLGDLNKVREIKTLKRKPKEEEARRLLDRIAKQVQPIMRKHNWRVKVLSEFCPKNGALLGLNVGGGIHVKLRLRRPNKDEEFLPFHEVLDTMLHELCHNLHGPHNASFYKLWDEIRKECEDIMNKGINGSGQGFDLPGRRLGGGSRKPPLSSLRQAALMAAENRARHGTLLPSGPKRIGGDSSIMVALSPVQAAAMAAERRLQDNIWCGSEFCDLSEEDGSSDHACCSETLSTKFDEHDVKVKSCKRGRKSDDVSVLQSVNGEQGSTFIDLTKTVSESTSTFCPDEMASSKKHQKKLSVEASMSSSISSHNVMHDDQSGRWQCTACTLLNPPLAPICELCQTRKPQDDKLKTSIWSCRFCTSENDVKMDKCTVCGAWRYSYGPPVAASAPNVGT</sequence>
<dbReference type="InterPro" id="IPR013536">
    <property type="entry name" value="WLM_dom"/>
</dbReference>
<organism evidence="7 8">
    <name type="scientific">Handroanthus impetiginosus</name>
    <dbReference type="NCBI Taxonomy" id="429701"/>
    <lineage>
        <taxon>Eukaryota</taxon>
        <taxon>Viridiplantae</taxon>
        <taxon>Streptophyta</taxon>
        <taxon>Embryophyta</taxon>
        <taxon>Tracheophyta</taxon>
        <taxon>Spermatophyta</taxon>
        <taxon>Magnoliopsida</taxon>
        <taxon>eudicotyledons</taxon>
        <taxon>Gunneridae</taxon>
        <taxon>Pentapetalae</taxon>
        <taxon>asterids</taxon>
        <taxon>lamiids</taxon>
        <taxon>Lamiales</taxon>
        <taxon>Bignoniaceae</taxon>
        <taxon>Crescentiina</taxon>
        <taxon>Tabebuia alliance</taxon>
        <taxon>Handroanthus</taxon>
    </lineage>
</organism>
<gene>
    <name evidence="7" type="ORF">CDL12_11356</name>
</gene>
<dbReference type="SMART" id="SM00547">
    <property type="entry name" value="ZnF_RBZ"/>
    <property type="match status" value="2"/>
</dbReference>
<name>A0A2G9HEN4_9LAMI</name>
<dbReference type="GO" id="GO:0008237">
    <property type="term" value="F:metallopeptidase activity"/>
    <property type="evidence" value="ECO:0007669"/>
    <property type="project" value="TreeGrafter"/>
</dbReference>
<feature type="domain" description="RanBP2-type" evidence="5">
    <location>
        <begin position="352"/>
        <end position="381"/>
    </location>
</feature>
<dbReference type="GO" id="GO:0005634">
    <property type="term" value="C:nucleus"/>
    <property type="evidence" value="ECO:0007669"/>
    <property type="project" value="TreeGrafter"/>
</dbReference>
<comment type="caution">
    <text evidence="7">The sequence shown here is derived from an EMBL/GenBank/DDBJ whole genome shotgun (WGS) entry which is preliminary data.</text>
</comment>
<protein>
    <submittedName>
        <fullName evidence="7">Protein involved in sister chromatid separation and/or segregation</fullName>
    </submittedName>
</protein>
<accession>A0A2G9HEN4</accession>
<dbReference type="Gene3D" id="2.30.30.380">
    <property type="entry name" value="Zn-finger domain of Sec23/24"/>
    <property type="match status" value="1"/>
</dbReference>
<dbReference type="PROSITE" id="PS01358">
    <property type="entry name" value="ZF_RANBP2_1"/>
    <property type="match status" value="2"/>
</dbReference>
<dbReference type="Pfam" id="PF00641">
    <property type="entry name" value="Zn_ribbon_RanBP"/>
    <property type="match status" value="1"/>
</dbReference>
<proteinExistence type="predicted"/>
<dbReference type="InterPro" id="IPR053000">
    <property type="entry name" value="WSS1-like_metalloprotease"/>
</dbReference>
<dbReference type="PANTHER" id="PTHR46622:SF3">
    <property type="entry name" value="ZINC ION BINDING PROTEIN"/>
    <property type="match status" value="1"/>
</dbReference>
<dbReference type="AlphaFoldDB" id="A0A2G9HEN4"/>
<dbReference type="InterPro" id="IPR001876">
    <property type="entry name" value="Znf_RanBP2"/>
</dbReference>
<evidence type="ECO:0000259" key="5">
    <source>
        <dbReference type="PROSITE" id="PS50199"/>
    </source>
</evidence>
<evidence type="ECO:0000256" key="1">
    <source>
        <dbReference type="ARBA" id="ARBA00022723"/>
    </source>
</evidence>
<evidence type="ECO:0000256" key="3">
    <source>
        <dbReference type="ARBA" id="ARBA00022833"/>
    </source>
</evidence>